<keyword evidence="2" id="KW-1133">Transmembrane helix</keyword>
<feature type="domain" description="Glycosyltransferase 2-like" evidence="3">
    <location>
        <begin position="131"/>
        <end position="259"/>
    </location>
</feature>
<keyword evidence="1" id="KW-1015">Disulfide bond</keyword>
<keyword evidence="5" id="KW-1185">Reference proteome</keyword>
<feature type="transmembrane region" description="Helical" evidence="2">
    <location>
        <begin position="9"/>
        <end position="28"/>
    </location>
</feature>
<reference evidence="4" key="1">
    <citation type="submission" date="2021-04" db="EMBL/GenBank/DDBJ databases">
        <authorList>
            <consortium name="Wellcome Sanger Institute Data Sharing"/>
        </authorList>
    </citation>
    <scope>NUCLEOTIDE SEQUENCE [LARGE SCALE GENOMIC DNA]</scope>
</reference>
<dbReference type="InterPro" id="IPR029044">
    <property type="entry name" value="Nucleotide-diphossugar_trans"/>
</dbReference>
<keyword evidence="2" id="KW-0472">Membrane</keyword>
<reference evidence="4" key="2">
    <citation type="submission" date="2025-08" db="UniProtKB">
        <authorList>
            <consortium name="Ensembl"/>
        </authorList>
    </citation>
    <scope>IDENTIFICATION</scope>
</reference>
<accession>A0A3Q1J163</accession>
<dbReference type="GO" id="GO:0004653">
    <property type="term" value="F:polypeptide N-acetylgalactosaminyltransferase activity"/>
    <property type="evidence" value="ECO:0007669"/>
    <property type="project" value="TreeGrafter"/>
</dbReference>
<evidence type="ECO:0000313" key="5">
    <source>
        <dbReference type="Proteomes" id="UP000265040"/>
    </source>
</evidence>
<dbReference type="SUPFAM" id="SSF53448">
    <property type="entry name" value="Nucleotide-diphospho-sugar transferases"/>
    <property type="match status" value="1"/>
</dbReference>
<sequence>MKTYTRRSIVTGAFLLLIYIIIYMIASWRSGKSPEVVADREVMRRQLDRIEQNLNKLEKPVVPKLFPDSLLFAHWGNDLSEEDQKEAEGLFQIYGYNAFLSNRLPLDRELRDMRDNRCLLKTYPKDLPDISVVLIYINEALSVIKRAVRSVITHTPKHLLKEIILVDDCSTYNYIDQIHTERPGLIKKVRHTRQMGLAQSRMSGWEQATADAVAILDAHIEVTVGWAEPLLARIKADKTVLVSPVFDKVHFDDLHVEKYIPASHGFDWALWCRYESFRPEWFEMRDESQPGKSPSLMGIFAADRGFLGEIGGLDGGMTVYGGENVELGIHVTSASCRTLDLSLSNLLQLSHIFRMFKAGLPLNKLKNLGINFPLYDGKLFGSRGSKAAPNHDRLSTILHIWDDVFRSHFMRKLCRKTRKLKIVHFLFLATLFDMCIFDKAHYIPFSMKYCFIALLLSIHPCGCEHICCSEMLLIMHEHERALFIWLMPLICAEVCAKQPVMYLHTNYNHQHEPRSVIITKLVILPELLTLLAFPMFYNI</sequence>
<evidence type="ECO:0000256" key="1">
    <source>
        <dbReference type="ARBA" id="ARBA00023157"/>
    </source>
</evidence>
<dbReference type="Gene3D" id="3.90.550.10">
    <property type="entry name" value="Spore Coat Polysaccharide Biosynthesis Protein SpsA, Chain A"/>
    <property type="match status" value="1"/>
</dbReference>
<organism evidence="4 5">
    <name type="scientific">Anabas testudineus</name>
    <name type="common">Climbing perch</name>
    <name type="synonym">Anthias testudineus</name>
    <dbReference type="NCBI Taxonomy" id="64144"/>
    <lineage>
        <taxon>Eukaryota</taxon>
        <taxon>Metazoa</taxon>
        <taxon>Chordata</taxon>
        <taxon>Craniata</taxon>
        <taxon>Vertebrata</taxon>
        <taxon>Euteleostomi</taxon>
        <taxon>Actinopterygii</taxon>
        <taxon>Neopterygii</taxon>
        <taxon>Teleostei</taxon>
        <taxon>Neoteleostei</taxon>
        <taxon>Acanthomorphata</taxon>
        <taxon>Anabantaria</taxon>
        <taxon>Anabantiformes</taxon>
        <taxon>Anabantoidei</taxon>
        <taxon>Anabantidae</taxon>
        <taxon>Anabas</taxon>
    </lineage>
</organism>
<dbReference type="InterPro" id="IPR001173">
    <property type="entry name" value="Glyco_trans_2-like"/>
</dbReference>
<dbReference type="AlphaFoldDB" id="A0A3Q1J163"/>
<dbReference type="Proteomes" id="UP000265040">
    <property type="component" value="Chromosome 6"/>
</dbReference>
<protein>
    <submittedName>
        <fullName evidence="4">Polypeptide N-acetylgalactosaminyltransferase 8a, tandem duplicate 1</fullName>
    </submittedName>
</protein>
<name>A0A3Q1J163_ANATE</name>
<evidence type="ECO:0000259" key="3">
    <source>
        <dbReference type="Pfam" id="PF00535"/>
    </source>
</evidence>
<dbReference type="Pfam" id="PF00535">
    <property type="entry name" value="Glycos_transf_2"/>
    <property type="match status" value="1"/>
</dbReference>
<dbReference type="UniPathway" id="UPA00378"/>
<dbReference type="GO" id="GO:0006493">
    <property type="term" value="P:protein O-linked glycosylation"/>
    <property type="evidence" value="ECO:0007669"/>
    <property type="project" value="TreeGrafter"/>
</dbReference>
<dbReference type="PANTHER" id="PTHR11675">
    <property type="entry name" value="N-ACETYLGALACTOSAMINYLTRANSFERASE"/>
    <property type="match status" value="1"/>
</dbReference>
<dbReference type="Ensembl" id="ENSATET00000024150.3">
    <property type="protein sequence ID" value="ENSATEP00000023768.3"/>
    <property type="gene ID" value="ENSATEG00000016455.3"/>
</dbReference>
<dbReference type="PANTHER" id="PTHR11675:SF50">
    <property type="entry name" value="POLYPEPTIDE N-ACETYLGALACTOSAMINYLTRANSFERASE 8-RELATED"/>
    <property type="match status" value="1"/>
</dbReference>
<dbReference type="GeneTree" id="ENSGT00940000160161"/>
<keyword evidence="2" id="KW-0812">Transmembrane</keyword>
<evidence type="ECO:0000256" key="2">
    <source>
        <dbReference type="SAM" id="Phobius"/>
    </source>
</evidence>
<dbReference type="GO" id="GO:0005794">
    <property type="term" value="C:Golgi apparatus"/>
    <property type="evidence" value="ECO:0007669"/>
    <property type="project" value="TreeGrafter"/>
</dbReference>
<proteinExistence type="predicted"/>
<reference evidence="4" key="3">
    <citation type="submission" date="2025-09" db="UniProtKB">
        <authorList>
            <consortium name="Ensembl"/>
        </authorList>
    </citation>
    <scope>IDENTIFICATION</scope>
</reference>
<evidence type="ECO:0000313" key="4">
    <source>
        <dbReference type="Ensembl" id="ENSATEP00000023768.3"/>
    </source>
</evidence>